<comment type="caution">
    <text evidence="2">The sequence shown here is derived from an EMBL/GenBank/DDBJ whole genome shotgun (WGS) entry which is preliminary data.</text>
</comment>
<dbReference type="Proteomes" id="UP001162156">
    <property type="component" value="Unassembled WGS sequence"/>
</dbReference>
<feature type="compositionally biased region" description="Gly residues" evidence="1">
    <location>
        <begin position="1"/>
        <end position="10"/>
    </location>
</feature>
<evidence type="ECO:0000256" key="1">
    <source>
        <dbReference type="SAM" id="MobiDB-lite"/>
    </source>
</evidence>
<accession>A0AAV8Z0N2</accession>
<reference evidence="2" key="1">
    <citation type="journal article" date="2023" name="Insect Mol. Biol.">
        <title>Genome sequencing provides insights into the evolution of gene families encoding plant cell wall-degrading enzymes in longhorned beetles.</title>
        <authorList>
            <person name="Shin N.R."/>
            <person name="Okamura Y."/>
            <person name="Kirsch R."/>
            <person name="Pauchet Y."/>
        </authorList>
    </citation>
    <scope>NUCLEOTIDE SEQUENCE</scope>
    <source>
        <strain evidence="2">RBIC_L_NR</strain>
    </source>
</reference>
<keyword evidence="3" id="KW-1185">Reference proteome</keyword>
<gene>
    <name evidence="2" type="ORF">NQ314_006537</name>
</gene>
<dbReference type="AlphaFoldDB" id="A0AAV8Z0N2"/>
<feature type="compositionally biased region" description="Polar residues" evidence="1">
    <location>
        <begin position="19"/>
        <end position="28"/>
    </location>
</feature>
<feature type="compositionally biased region" description="Low complexity" evidence="1">
    <location>
        <begin position="29"/>
        <end position="53"/>
    </location>
</feature>
<sequence length="88" mass="8860">MFKGQSGPGGPATPSAPPNMSTTGSNSKPGSDYSSYPSYGSYSAADAGYGAPPRSYGSDAGSQVGGYSSQPPNAGAKHFNDFKEWPSS</sequence>
<organism evidence="2 3">
    <name type="scientific">Rhamnusium bicolor</name>
    <dbReference type="NCBI Taxonomy" id="1586634"/>
    <lineage>
        <taxon>Eukaryota</taxon>
        <taxon>Metazoa</taxon>
        <taxon>Ecdysozoa</taxon>
        <taxon>Arthropoda</taxon>
        <taxon>Hexapoda</taxon>
        <taxon>Insecta</taxon>
        <taxon>Pterygota</taxon>
        <taxon>Neoptera</taxon>
        <taxon>Endopterygota</taxon>
        <taxon>Coleoptera</taxon>
        <taxon>Polyphaga</taxon>
        <taxon>Cucujiformia</taxon>
        <taxon>Chrysomeloidea</taxon>
        <taxon>Cerambycidae</taxon>
        <taxon>Lepturinae</taxon>
        <taxon>Rhagiini</taxon>
        <taxon>Rhamnusium</taxon>
    </lineage>
</organism>
<name>A0AAV8Z0N2_9CUCU</name>
<feature type="compositionally biased region" description="Basic and acidic residues" evidence="1">
    <location>
        <begin position="78"/>
        <end position="88"/>
    </location>
</feature>
<protein>
    <submittedName>
        <fullName evidence="2">Uncharacterized protein</fullName>
    </submittedName>
</protein>
<evidence type="ECO:0000313" key="3">
    <source>
        <dbReference type="Proteomes" id="UP001162156"/>
    </source>
</evidence>
<evidence type="ECO:0000313" key="2">
    <source>
        <dbReference type="EMBL" id="KAJ8957478.1"/>
    </source>
</evidence>
<dbReference type="EMBL" id="JANEYF010001772">
    <property type="protein sequence ID" value="KAJ8957478.1"/>
    <property type="molecule type" value="Genomic_DNA"/>
</dbReference>
<feature type="region of interest" description="Disordered" evidence="1">
    <location>
        <begin position="1"/>
        <end position="88"/>
    </location>
</feature>
<proteinExistence type="predicted"/>